<dbReference type="RefSeq" id="WP_380036607.1">
    <property type="nucleotide sequence ID" value="NZ_JBHSEH010000005.1"/>
</dbReference>
<keyword evidence="3 5" id="KW-1133">Transmembrane helix</keyword>
<keyword evidence="4 5" id="KW-0472">Membrane</keyword>
<dbReference type="InterPro" id="IPR036259">
    <property type="entry name" value="MFS_trans_sf"/>
</dbReference>
<dbReference type="InterPro" id="IPR011701">
    <property type="entry name" value="MFS"/>
</dbReference>
<evidence type="ECO:0000313" key="7">
    <source>
        <dbReference type="EMBL" id="MFC4425321.1"/>
    </source>
</evidence>
<dbReference type="PROSITE" id="PS50850">
    <property type="entry name" value="MFS"/>
    <property type="match status" value="1"/>
</dbReference>
<name>A0ABV8XKI0_9DEIO</name>
<proteinExistence type="predicted"/>
<evidence type="ECO:0000256" key="5">
    <source>
        <dbReference type="SAM" id="Phobius"/>
    </source>
</evidence>
<evidence type="ECO:0000256" key="4">
    <source>
        <dbReference type="ARBA" id="ARBA00023136"/>
    </source>
</evidence>
<dbReference type="PANTHER" id="PTHR23528:SF1">
    <property type="entry name" value="MAJOR FACILITATOR SUPERFAMILY (MFS) PROFILE DOMAIN-CONTAINING PROTEIN"/>
    <property type="match status" value="1"/>
</dbReference>
<feature type="transmembrane region" description="Helical" evidence="5">
    <location>
        <begin position="402"/>
        <end position="420"/>
    </location>
</feature>
<dbReference type="Pfam" id="PF07690">
    <property type="entry name" value="MFS_1"/>
    <property type="match status" value="1"/>
</dbReference>
<feature type="transmembrane region" description="Helical" evidence="5">
    <location>
        <begin position="184"/>
        <end position="204"/>
    </location>
</feature>
<feature type="transmembrane region" description="Helical" evidence="5">
    <location>
        <begin position="56"/>
        <end position="76"/>
    </location>
</feature>
<dbReference type="InterPro" id="IPR005829">
    <property type="entry name" value="Sugar_transporter_CS"/>
</dbReference>
<evidence type="ECO:0000313" key="8">
    <source>
        <dbReference type="Proteomes" id="UP001595998"/>
    </source>
</evidence>
<evidence type="ECO:0000256" key="3">
    <source>
        <dbReference type="ARBA" id="ARBA00022989"/>
    </source>
</evidence>
<dbReference type="InterPro" id="IPR020846">
    <property type="entry name" value="MFS_dom"/>
</dbReference>
<evidence type="ECO:0000259" key="6">
    <source>
        <dbReference type="PROSITE" id="PS50850"/>
    </source>
</evidence>
<feature type="transmembrane region" description="Helical" evidence="5">
    <location>
        <begin position="88"/>
        <end position="110"/>
    </location>
</feature>
<protein>
    <submittedName>
        <fullName evidence="7">MFS transporter</fullName>
    </submittedName>
</protein>
<keyword evidence="8" id="KW-1185">Reference proteome</keyword>
<feature type="transmembrane region" description="Helical" evidence="5">
    <location>
        <begin position="116"/>
        <end position="141"/>
    </location>
</feature>
<dbReference type="PANTHER" id="PTHR23528">
    <property type="match status" value="1"/>
</dbReference>
<feature type="transmembrane region" description="Helical" evidence="5">
    <location>
        <begin position="153"/>
        <end position="178"/>
    </location>
</feature>
<sequence>MTAFSPVPPRATAAPVSPWVLSAFWFGTAFHWLVILLSLVPANVVQFVGEARKGTFVGLLTVIGAVMALVIPPLVGAHSDRHGRRLPYLRLGVGVNLAGLIVMALAVSTLAGSAGFWVYVAGFLLVQFGNNFATAPYSALIPQLVPVTQRGRYSGAMGMLQAAGQLLGAVGALVVSLLHLPDAALYALVGAALLLPALVTIHGVGPVDGQENASPAPDPAVGASSGNEAASWLSLFSHQPFLWVFVTRALFALGQYSVQPFLQFYNRDVLGQSDPVRSNLYMLACIIVASIVSALIGGRLSDRVGRKPVIYAAGTTMAGAALLLLAAPSFGVALALAVVFGLGFGAFTSVDWALGSDAMPSERSFARDMGIWHVAFVAPQFIGGPQGALLDWGNAQGSNLGYMLVFGLAALFFVLGVVLVRRVPEARRAGLS</sequence>
<comment type="caution">
    <text evidence="7">The sequence shown here is derived from an EMBL/GenBank/DDBJ whole genome shotgun (WGS) entry which is preliminary data.</text>
</comment>
<dbReference type="Gene3D" id="1.20.1250.20">
    <property type="entry name" value="MFS general substrate transporter like domains"/>
    <property type="match status" value="2"/>
</dbReference>
<keyword evidence="2 5" id="KW-0812">Transmembrane</keyword>
<reference evidence="8" key="1">
    <citation type="journal article" date="2019" name="Int. J. Syst. Evol. Microbiol.">
        <title>The Global Catalogue of Microorganisms (GCM) 10K type strain sequencing project: providing services to taxonomists for standard genome sequencing and annotation.</title>
        <authorList>
            <consortium name="The Broad Institute Genomics Platform"/>
            <consortium name="The Broad Institute Genome Sequencing Center for Infectious Disease"/>
            <person name="Wu L."/>
            <person name="Ma J."/>
        </authorList>
    </citation>
    <scope>NUCLEOTIDE SEQUENCE [LARGE SCALE GENOMIC DNA]</scope>
    <source>
        <strain evidence="8">CCUG 56029</strain>
    </source>
</reference>
<dbReference type="PROSITE" id="PS00216">
    <property type="entry name" value="SUGAR_TRANSPORT_1"/>
    <property type="match status" value="1"/>
</dbReference>
<feature type="transmembrane region" description="Helical" evidence="5">
    <location>
        <begin position="20"/>
        <end position="44"/>
    </location>
</feature>
<organism evidence="7 8">
    <name type="scientific">Deinococcus navajonensis</name>
    <dbReference type="NCBI Taxonomy" id="309884"/>
    <lineage>
        <taxon>Bacteria</taxon>
        <taxon>Thermotogati</taxon>
        <taxon>Deinococcota</taxon>
        <taxon>Deinococci</taxon>
        <taxon>Deinococcales</taxon>
        <taxon>Deinococcaceae</taxon>
        <taxon>Deinococcus</taxon>
    </lineage>
</organism>
<dbReference type="EMBL" id="JBHSEH010000005">
    <property type="protein sequence ID" value="MFC4425321.1"/>
    <property type="molecule type" value="Genomic_DNA"/>
</dbReference>
<feature type="transmembrane region" description="Helical" evidence="5">
    <location>
        <begin position="278"/>
        <end position="297"/>
    </location>
</feature>
<evidence type="ECO:0000256" key="2">
    <source>
        <dbReference type="ARBA" id="ARBA00022692"/>
    </source>
</evidence>
<evidence type="ECO:0000256" key="1">
    <source>
        <dbReference type="ARBA" id="ARBA00004141"/>
    </source>
</evidence>
<comment type="subcellular location">
    <subcellularLocation>
        <location evidence="1">Membrane</location>
        <topology evidence="1">Multi-pass membrane protein</topology>
    </subcellularLocation>
</comment>
<feature type="domain" description="Major facilitator superfamily (MFS) profile" evidence="6">
    <location>
        <begin position="240"/>
        <end position="432"/>
    </location>
</feature>
<accession>A0ABV8XKI0</accession>
<dbReference type="Proteomes" id="UP001595998">
    <property type="component" value="Unassembled WGS sequence"/>
</dbReference>
<dbReference type="SUPFAM" id="SSF103473">
    <property type="entry name" value="MFS general substrate transporter"/>
    <property type="match status" value="1"/>
</dbReference>
<feature type="transmembrane region" description="Helical" evidence="5">
    <location>
        <begin position="333"/>
        <end position="353"/>
    </location>
</feature>
<gene>
    <name evidence="7" type="ORF">ACFOZ9_03785</name>
</gene>